<keyword evidence="3" id="KW-1185">Reference proteome</keyword>
<evidence type="ECO:0008006" key="4">
    <source>
        <dbReference type="Google" id="ProtNLM"/>
    </source>
</evidence>
<proteinExistence type="predicted"/>
<feature type="compositionally biased region" description="Low complexity" evidence="1">
    <location>
        <begin position="65"/>
        <end position="84"/>
    </location>
</feature>
<organism evidence="2 3">
    <name type="scientific">Aspergillus cavernicola</name>
    <dbReference type="NCBI Taxonomy" id="176166"/>
    <lineage>
        <taxon>Eukaryota</taxon>
        <taxon>Fungi</taxon>
        <taxon>Dikarya</taxon>
        <taxon>Ascomycota</taxon>
        <taxon>Pezizomycotina</taxon>
        <taxon>Eurotiomycetes</taxon>
        <taxon>Eurotiomycetidae</taxon>
        <taxon>Eurotiales</taxon>
        <taxon>Aspergillaceae</taxon>
        <taxon>Aspergillus</taxon>
        <taxon>Aspergillus subgen. Nidulantes</taxon>
    </lineage>
</organism>
<reference evidence="2 3" key="1">
    <citation type="submission" date="2024-07" db="EMBL/GenBank/DDBJ databases">
        <title>Section-level genome sequencing and comparative genomics of Aspergillus sections Usti and Cavernicolus.</title>
        <authorList>
            <consortium name="Lawrence Berkeley National Laboratory"/>
            <person name="Nybo J.L."/>
            <person name="Vesth T.C."/>
            <person name="Theobald S."/>
            <person name="Frisvad J.C."/>
            <person name="Larsen T.O."/>
            <person name="Kjaerboelling I."/>
            <person name="Rothschild-Mancinelli K."/>
            <person name="Lyhne E.K."/>
            <person name="Kogle M.E."/>
            <person name="Barry K."/>
            <person name="Clum A."/>
            <person name="Na H."/>
            <person name="Ledsgaard L."/>
            <person name="Lin J."/>
            <person name="Lipzen A."/>
            <person name="Kuo A."/>
            <person name="Riley R."/>
            <person name="Mondo S."/>
            <person name="LaButti K."/>
            <person name="Haridas S."/>
            <person name="Pangalinan J."/>
            <person name="Salamov A.A."/>
            <person name="Simmons B.A."/>
            <person name="Magnuson J.K."/>
            <person name="Chen J."/>
            <person name="Drula E."/>
            <person name="Henrissat B."/>
            <person name="Wiebenga A."/>
            <person name="Lubbers R.J."/>
            <person name="Gomes A.C."/>
            <person name="Makela M.R."/>
            <person name="Stajich J."/>
            <person name="Grigoriev I.V."/>
            <person name="Mortensen U.H."/>
            <person name="De vries R.P."/>
            <person name="Baker S.E."/>
            <person name="Andersen M.R."/>
        </authorList>
    </citation>
    <scope>NUCLEOTIDE SEQUENCE [LARGE SCALE GENOMIC DNA]</scope>
    <source>
        <strain evidence="2 3">CBS 600.67</strain>
    </source>
</reference>
<gene>
    <name evidence="2" type="ORF">BDW59DRAFT_145169</name>
</gene>
<sequence>MTRRPRGIPTPRATARPAETSGCFFWSSSSLCSESSSSWSSSSVECSDSPATPGTTVPRAIVNGPSPNSQESSSSSSIVTPPQQNSGSSVSNPKFTIGIPPSRS</sequence>
<feature type="region of interest" description="Disordered" evidence="1">
    <location>
        <begin position="28"/>
        <end position="104"/>
    </location>
</feature>
<evidence type="ECO:0000313" key="3">
    <source>
        <dbReference type="Proteomes" id="UP001610335"/>
    </source>
</evidence>
<dbReference type="Proteomes" id="UP001610335">
    <property type="component" value="Unassembled WGS sequence"/>
</dbReference>
<feature type="compositionally biased region" description="Polar residues" evidence="1">
    <location>
        <begin position="85"/>
        <end position="94"/>
    </location>
</feature>
<name>A0ABR4IFD0_9EURO</name>
<feature type="compositionally biased region" description="Low complexity" evidence="1">
    <location>
        <begin position="28"/>
        <end position="49"/>
    </location>
</feature>
<dbReference type="EMBL" id="JBFXLS010000030">
    <property type="protein sequence ID" value="KAL2826430.1"/>
    <property type="molecule type" value="Genomic_DNA"/>
</dbReference>
<evidence type="ECO:0000313" key="2">
    <source>
        <dbReference type="EMBL" id="KAL2826430.1"/>
    </source>
</evidence>
<evidence type="ECO:0000256" key="1">
    <source>
        <dbReference type="SAM" id="MobiDB-lite"/>
    </source>
</evidence>
<protein>
    <recommendedName>
        <fullName evidence="4">REJ domain-containing protein</fullName>
    </recommendedName>
</protein>
<comment type="caution">
    <text evidence="2">The sequence shown here is derived from an EMBL/GenBank/DDBJ whole genome shotgun (WGS) entry which is preliminary data.</text>
</comment>
<accession>A0ABR4IFD0</accession>